<feature type="transmembrane region" description="Helical" evidence="2">
    <location>
        <begin position="44"/>
        <end position="63"/>
    </location>
</feature>
<feature type="region of interest" description="Disordered" evidence="1">
    <location>
        <begin position="65"/>
        <end position="97"/>
    </location>
</feature>
<protein>
    <recommendedName>
        <fullName evidence="5">Type II secretion system protein GspC N-terminal domain-containing protein</fullName>
    </recommendedName>
</protein>
<evidence type="ECO:0000313" key="3">
    <source>
        <dbReference type="EMBL" id="SEH48208.1"/>
    </source>
</evidence>
<keyword evidence="4" id="KW-1185">Reference proteome</keyword>
<evidence type="ECO:0000256" key="2">
    <source>
        <dbReference type="SAM" id="Phobius"/>
    </source>
</evidence>
<gene>
    <name evidence="3" type="ORF">SAMN04244559_02531</name>
</gene>
<keyword evidence="2" id="KW-0472">Membrane</keyword>
<feature type="compositionally biased region" description="Basic and acidic residues" evidence="1">
    <location>
        <begin position="192"/>
        <end position="201"/>
    </location>
</feature>
<evidence type="ECO:0000256" key="1">
    <source>
        <dbReference type="SAM" id="MobiDB-lite"/>
    </source>
</evidence>
<accession>A0A1H6IPD9</accession>
<dbReference type="Gene3D" id="2.30.30.830">
    <property type="match status" value="1"/>
</dbReference>
<evidence type="ECO:0000313" key="4">
    <source>
        <dbReference type="Proteomes" id="UP000182983"/>
    </source>
</evidence>
<dbReference type="Proteomes" id="UP000182983">
    <property type="component" value="Unassembled WGS sequence"/>
</dbReference>
<reference evidence="4" key="1">
    <citation type="submission" date="2016-10" db="EMBL/GenBank/DDBJ databases">
        <authorList>
            <person name="Varghese N."/>
            <person name="Submissions S."/>
        </authorList>
    </citation>
    <scope>NUCLEOTIDE SEQUENCE [LARGE SCALE GENOMIC DNA]</scope>
    <source>
        <strain evidence="4">DSM 13234</strain>
    </source>
</reference>
<evidence type="ECO:0008006" key="5">
    <source>
        <dbReference type="Google" id="ProtNLM"/>
    </source>
</evidence>
<name>A0A1H6IPD9_MAGFU</name>
<organism evidence="3 4">
    <name type="scientific">Magnetospirillum fulvum</name>
    <name type="common">Rhodospirillum fulvum</name>
    <dbReference type="NCBI Taxonomy" id="1082"/>
    <lineage>
        <taxon>Bacteria</taxon>
        <taxon>Pseudomonadati</taxon>
        <taxon>Pseudomonadota</taxon>
        <taxon>Alphaproteobacteria</taxon>
        <taxon>Rhodospirillales</taxon>
        <taxon>Rhodospirillaceae</taxon>
        <taxon>Magnetospirillum</taxon>
    </lineage>
</organism>
<sequence>MSSSTFFRWSPINPRLKAGWNRLMSVLSSPPKSAPARIRRDPRWLPLLVSAAMVVLLVVQVATPPAPDPTRPPPAPRAIVPPQPQSPPQSPESAEWSRVLDRPLFSPDRRPTPTVAAATALEGFVVTGIAVSEQAASAVVRPPAGKTIRLRPGQTLDGWTVRRIAPQRVTLDRAGESLDLTLDPKGLRSSGKGKEKSKGNP</sequence>
<keyword evidence="2" id="KW-0812">Transmembrane</keyword>
<proteinExistence type="predicted"/>
<dbReference type="AlphaFoldDB" id="A0A1H6IPD9"/>
<feature type="region of interest" description="Disordered" evidence="1">
    <location>
        <begin position="173"/>
        <end position="201"/>
    </location>
</feature>
<keyword evidence="2" id="KW-1133">Transmembrane helix</keyword>
<dbReference type="EMBL" id="FNWO01000011">
    <property type="protein sequence ID" value="SEH48208.1"/>
    <property type="molecule type" value="Genomic_DNA"/>
</dbReference>
<feature type="compositionally biased region" description="Pro residues" evidence="1">
    <location>
        <begin position="65"/>
        <end position="90"/>
    </location>
</feature>